<dbReference type="Pfam" id="PF22732">
    <property type="entry name" value="MSL3_chromo-like"/>
    <property type="match status" value="1"/>
</dbReference>
<evidence type="ECO:0000256" key="7">
    <source>
        <dbReference type="ARBA" id="ARBA00023163"/>
    </source>
</evidence>
<dbReference type="SMART" id="SM00298">
    <property type="entry name" value="CHROMO"/>
    <property type="match status" value="1"/>
</dbReference>
<dbReference type="SUPFAM" id="SSF54160">
    <property type="entry name" value="Chromo domain-like"/>
    <property type="match status" value="1"/>
</dbReference>
<evidence type="ECO:0000256" key="3">
    <source>
        <dbReference type="ARBA" id="ARBA00011353"/>
    </source>
</evidence>
<evidence type="ECO:0000256" key="9">
    <source>
        <dbReference type="SAM" id="MobiDB-lite"/>
    </source>
</evidence>
<dbReference type="InterPro" id="IPR038217">
    <property type="entry name" value="MRG_C_sf"/>
</dbReference>
<dbReference type="GO" id="GO:0006355">
    <property type="term" value="P:regulation of DNA-templated transcription"/>
    <property type="evidence" value="ECO:0007669"/>
    <property type="project" value="InterPro"/>
</dbReference>
<dbReference type="GO" id="GO:0035267">
    <property type="term" value="C:NuA4 histone acetyltransferase complex"/>
    <property type="evidence" value="ECO:0007669"/>
    <property type="project" value="TreeGrafter"/>
</dbReference>
<accession>F2PSU4</accession>
<comment type="subcellular location">
    <subcellularLocation>
        <location evidence="1">Nucleus</location>
    </subcellularLocation>
</comment>
<dbReference type="PANTHER" id="PTHR10880">
    <property type="entry name" value="MORTALITY FACTOR 4-LIKE PROTEIN"/>
    <property type="match status" value="1"/>
</dbReference>
<comment type="subunit">
    <text evidence="3">Component of the NuA4 histone acetyltransferase complex.</text>
</comment>
<dbReference type="Gene3D" id="2.30.30.140">
    <property type="match status" value="1"/>
</dbReference>
<dbReference type="PANTHER" id="PTHR10880:SF15">
    <property type="entry name" value="MSL COMPLEX SUBUNIT 3"/>
    <property type="match status" value="1"/>
</dbReference>
<evidence type="ECO:0000313" key="12">
    <source>
        <dbReference type="Proteomes" id="UP000009169"/>
    </source>
</evidence>
<dbReference type="EMBL" id="DS995736">
    <property type="protein sequence ID" value="EGE04962.1"/>
    <property type="molecule type" value="Genomic_DNA"/>
</dbReference>
<keyword evidence="8" id="KW-0539">Nucleus</keyword>
<dbReference type="GO" id="GO:0006338">
    <property type="term" value="P:chromatin remodeling"/>
    <property type="evidence" value="ECO:0007669"/>
    <property type="project" value="UniProtKB-ARBA"/>
</dbReference>
<dbReference type="OrthoDB" id="124855at2759"/>
<dbReference type="eggNOG" id="KOG3001">
    <property type="taxonomic scope" value="Eukaryota"/>
</dbReference>
<dbReference type="GO" id="GO:0032221">
    <property type="term" value="C:Rpd3S complex"/>
    <property type="evidence" value="ECO:0007669"/>
    <property type="project" value="TreeGrafter"/>
</dbReference>
<keyword evidence="5" id="KW-0156">Chromatin regulator</keyword>
<dbReference type="InterPro" id="IPR053820">
    <property type="entry name" value="MSL3_chromo-like"/>
</dbReference>
<dbReference type="AlphaFoldDB" id="F2PSU4"/>
<gene>
    <name evidence="11" type="ORF">TEQG_03806</name>
</gene>
<dbReference type="PROSITE" id="PS51640">
    <property type="entry name" value="MRG"/>
    <property type="match status" value="1"/>
</dbReference>
<keyword evidence="12" id="KW-1185">Reference proteome</keyword>
<dbReference type="PIRSF" id="PIRSF038133">
    <property type="entry name" value="HAT_Nua4_EAF3/MRG15"/>
    <property type="match status" value="1"/>
</dbReference>
<dbReference type="InterPro" id="IPR008676">
    <property type="entry name" value="MRG"/>
</dbReference>
<evidence type="ECO:0000259" key="10">
    <source>
        <dbReference type="SMART" id="SM00298"/>
    </source>
</evidence>
<evidence type="ECO:0000256" key="5">
    <source>
        <dbReference type="ARBA" id="ARBA00022853"/>
    </source>
</evidence>
<feature type="compositionally biased region" description="Polar residues" evidence="9">
    <location>
        <begin position="80"/>
        <end position="89"/>
    </location>
</feature>
<feature type="domain" description="Chromo" evidence="10">
    <location>
        <begin position="22"/>
        <end position="82"/>
    </location>
</feature>
<dbReference type="HOGENOM" id="CLU_039566_1_0_1"/>
<dbReference type="Proteomes" id="UP000009169">
    <property type="component" value="Unassembled WGS sequence"/>
</dbReference>
<comment type="similarity">
    <text evidence="2">Belongs to the MRG family.</text>
</comment>
<feature type="region of interest" description="Disordered" evidence="9">
    <location>
        <begin position="80"/>
        <end position="105"/>
    </location>
</feature>
<organism evidence="11 12">
    <name type="scientific">Trichophyton equinum (strain ATCC MYA-4606 / CBS 127.97)</name>
    <name type="common">Horse ringworm fungus</name>
    <dbReference type="NCBI Taxonomy" id="559882"/>
    <lineage>
        <taxon>Eukaryota</taxon>
        <taxon>Fungi</taxon>
        <taxon>Dikarya</taxon>
        <taxon>Ascomycota</taxon>
        <taxon>Pezizomycotina</taxon>
        <taxon>Eurotiomycetes</taxon>
        <taxon>Eurotiomycetidae</taxon>
        <taxon>Onygenales</taxon>
        <taxon>Arthrodermataceae</taxon>
        <taxon>Trichophyton</taxon>
    </lineage>
</organism>
<evidence type="ECO:0000256" key="2">
    <source>
        <dbReference type="ARBA" id="ARBA00009093"/>
    </source>
</evidence>
<dbReference type="VEuPathDB" id="FungiDB:TEQG_03806"/>
<evidence type="ECO:0000256" key="4">
    <source>
        <dbReference type="ARBA" id="ARBA00018505"/>
    </source>
</evidence>
<sequence>MPLNHPVYHKDETVLCFHHDILYEAKIIALRLSDPEDRKSPYEYRVHYKGWKHTWDDWVFQDRLRKATEDNKELAATPQQLLTRGSNIGSDDRQSSIPARGTKRGRDTEIEKLVPLPAKGPVSTILDHYFEEEKPKRASASDIDVLEEVVAGIREYFEKSLSKILLYQFERQQYQMISNKWESGAEGYVDKGPCEVYGAEHLARLFASLPELIAQTGLSQQATQRLREELSKFSMWLSKHSDRYFSAKYDAPSKEYIDKAKGVNSQDAPGTATARLFEMDKQEKSD</sequence>
<evidence type="ECO:0000256" key="6">
    <source>
        <dbReference type="ARBA" id="ARBA00023015"/>
    </source>
</evidence>
<dbReference type="Gene3D" id="1.10.274.30">
    <property type="entry name" value="MRG domain"/>
    <property type="match status" value="1"/>
</dbReference>
<dbReference type="Pfam" id="PF05712">
    <property type="entry name" value="MRG"/>
    <property type="match status" value="1"/>
</dbReference>
<reference evidence="12" key="1">
    <citation type="journal article" date="2012" name="MBio">
        <title>Comparative genome analysis of Trichophyton rubrum and related dermatophytes reveals candidate genes involved in infection.</title>
        <authorList>
            <person name="Martinez D.A."/>
            <person name="Oliver B.G."/>
            <person name="Graeser Y."/>
            <person name="Goldberg J.M."/>
            <person name="Li W."/>
            <person name="Martinez-Rossi N.M."/>
            <person name="Monod M."/>
            <person name="Shelest E."/>
            <person name="Barton R.C."/>
            <person name="Birch E."/>
            <person name="Brakhage A.A."/>
            <person name="Chen Z."/>
            <person name="Gurr S.J."/>
            <person name="Heiman D."/>
            <person name="Heitman J."/>
            <person name="Kosti I."/>
            <person name="Rossi A."/>
            <person name="Saif S."/>
            <person name="Samalova M."/>
            <person name="Saunders C.W."/>
            <person name="Shea T."/>
            <person name="Summerbell R.C."/>
            <person name="Xu J."/>
            <person name="Young S."/>
            <person name="Zeng Q."/>
            <person name="Birren B.W."/>
            <person name="Cuomo C.A."/>
            <person name="White T.C."/>
        </authorList>
    </citation>
    <scope>NUCLEOTIDE SEQUENCE [LARGE SCALE GENOMIC DNA]</scope>
    <source>
        <strain evidence="12">ATCC MYA-4606 / CBS 127.97</strain>
    </source>
</reference>
<protein>
    <recommendedName>
        <fullName evidence="4">Chromatin modification-related protein EAF3</fullName>
    </recommendedName>
</protein>
<proteinExistence type="inferred from homology"/>
<keyword evidence="6" id="KW-0805">Transcription regulation</keyword>
<dbReference type="InterPro" id="IPR026541">
    <property type="entry name" value="MRG_dom"/>
</dbReference>
<keyword evidence="7" id="KW-0804">Transcription</keyword>
<dbReference type="InterPro" id="IPR000953">
    <property type="entry name" value="Chromo/chromo_shadow_dom"/>
</dbReference>
<name>F2PSU4_TRIEC</name>
<evidence type="ECO:0000256" key="8">
    <source>
        <dbReference type="ARBA" id="ARBA00023242"/>
    </source>
</evidence>
<evidence type="ECO:0000256" key="1">
    <source>
        <dbReference type="ARBA" id="ARBA00004123"/>
    </source>
</evidence>
<evidence type="ECO:0000313" key="11">
    <source>
        <dbReference type="EMBL" id="EGE04962.1"/>
    </source>
</evidence>
<dbReference type="InterPro" id="IPR016197">
    <property type="entry name" value="Chromo-like_dom_sf"/>
</dbReference>